<feature type="transmembrane region" description="Helical" evidence="13">
    <location>
        <begin position="6"/>
        <end position="23"/>
    </location>
</feature>
<comment type="subcellular location">
    <subcellularLocation>
        <location evidence="2">Membrane</location>
        <topology evidence="2">Multi-pass membrane protein</topology>
    </subcellularLocation>
</comment>
<evidence type="ECO:0000256" key="5">
    <source>
        <dbReference type="ARBA" id="ARBA00022723"/>
    </source>
</evidence>
<feature type="region of interest" description="Disordered" evidence="12">
    <location>
        <begin position="1591"/>
        <end position="1619"/>
    </location>
</feature>
<dbReference type="InterPro" id="IPR029787">
    <property type="entry name" value="Nucleotide_cyclase"/>
</dbReference>
<sequence length="1916" mass="209771">TDLLVFIVDLVCIVVGLVQIRILNRARKYTPLPLYMTIATFLALCTTILVLCITVPNANCAFPFGETVAAVYLLVFLVEASHGCVSTTLRVCINCTVVISGLLAGVLLLLNERVRETWACHVDYYATPSAVGMVILCIVMWRYSIRDEAAMAVQAHHMARAMQAALGMFYSSLPRRTRRYVTDAIPSAKGTSEPVLETMTPLEAVGATFSRVGEAEGEGGYHAHTPGSTGERERLVHLREASHPHPLSANLSISNLSISRLHSISNSYSHEMALRQSPGMITTEDECVIAFVGVVQSAHRVPAVAYIKDLVTLMRALDRVICVTPGVEKVKGIEGALIVRIGAGTKVPERTGEGEGEGEAWSGDEDHGSGEDLDRRMLRFHCRQMIRFSTLCIMAVHVLKGMGHPLETIEGVRTGIACGSVTAGVLGTCELMFDVFGDTVNTAARLMHKASPSETLVTEEVASLGCNITDYRGCPYPRHKQIEYVQSEPIVMHIKGKGLCPVRKICHSPRLIHHSARHCQVHMEDAFRDLKTHTCWTDWIMTADSFHGTIRGYGRWNDAADRREREGDDMGDREGERDAEERSVHSHVTGDQGSDVAEVETPPTVDRMSSSILPVPWDVINASFESPPHPSNLDPIPVTSRCNSSCSSSSPTTPSKDTRPHREAYIDLYTPPLLPMHLGRGDASETSDTASSDMDVPHLMVNRAHSLSHSLSQRGSVGMQHVTRGRGVPELTQSLLPRTRSTILQRMHSLSALQPAMPESVPARPKRLAFNFSLPVPALLRSFSSPGIEGVSPLAINRLDSMIDSVGRDPSHTQISTDVYRECDDTASEPTLTPPRSECSEDGDQCLTPIGQRTAGLRMQSAPTLVSLRGSPFADTAPLSPEDRDALLAAVPDTLDNHTRSTIHLDMACMDRGGCDTDSEGYSSEGYSDHGRRCNNESVPMGHADSESGWEESTSVVVSRRVRERERERETKGDTVTFDCIPEDVSAPIVHEEYPSGMAMYPEEGGKGDTPGTSAQSVPKQIPCQAPPPSTVAASPYAQDRQPSAPTHPSKIQDMESILLEHLEAMYVSVAVDTPLHRLVSLTRRHAYGTPIKTIKGRRGREREALSNREVLGDVCQAIPQIIKLVLDKASRRNLFGIFHSVKKLKTHMWTVLFMSIFQICVIIPTLDPDYQRELYELANGNTRLLSLLDVYLVAKWAYFFVMALRLVVYTYALAKCRQFAFRVMKKVMGFMYRDASEAEGDTDTESNGMKGQVIKSVPLFTFVIVNMRVILQMCVGVADLTCVLCLLLMRMEVSNSNVITPYLNNLTWIFRNLGTNEAFLSMFGVSAVDSVPTLLLQLMVGIPLSCFVVTVFKQSSFLHLTHTSVCLYALLQSVMQVVYMYAGVFFMSEAVAAKVLVSRVASGRFFNRLLTPVAAQTSGLFAAGGVSPHQAASLVRTLEEKHMATQLEDSMLSSLFYDQIKIKAAPVLSSVRHRHTPETQHTESFMNSMYSRGRQREASAMCQPSDTCTPATPSTLEDTSAQGVDDAAIVVHTRQLTSLLRSWYPTLFPAPTPEPGIAPVHSMQRLPSIAGLSLLDRRVSCRVEDLVTTSYTSDADTEPRRVDPPSPPPAHIPPGVDVSVPVNYASEEEISDMRQAEIEFFPLMVYTKLDICGFTKYCTDHGSEVVPLLNLLFTALDEVLAKYSASGIIKVKTIGDAYEAMLPFSPTHLKCASVSSIIEGVAAMAKAASEFQSVALRIFSSLQVDLSVRCGVGMGPAFAAVLGRIRVSYDVVGRAPSTARTMEGLSPLGCVTVSLPVYELLCTDPTLHFGSYVTPMTNTQNIEDRASSALLDTASEMVRERVAAQRQGDSDFEATLLLNHAVLRSVSGSNGGTPPTVTEWFERDHLTALPLLHMHEREGSMDKGTVGVVLEGVSL</sequence>
<evidence type="ECO:0000313" key="16">
    <source>
        <dbReference type="Proteomes" id="UP000265618"/>
    </source>
</evidence>
<evidence type="ECO:0000256" key="13">
    <source>
        <dbReference type="SAM" id="Phobius"/>
    </source>
</evidence>
<dbReference type="GO" id="GO:0035556">
    <property type="term" value="P:intracellular signal transduction"/>
    <property type="evidence" value="ECO:0007669"/>
    <property type="project" value="InterPro"/>
</dbReference>
<feature type="transmembrane region" description="Helical" evidence="13">
    <location>
        <begin position="91"/>
        <end position="110"/>
    </location>
</feature>
<feature type="region of interest" description="Disordered" evidence="12">
    <location>
        <begin position="562"/>
        <end position="610"/>
    </location>
</feature>
<feature type="region of interest" description="Disordered" evidence="12">
    <location>
        <begin position="824"/>
        <end position="844"/>
    </location>
</feature>
<feature type="transmembrane region" description="Helical" evidence="13">
    <location>
        <begin position="1335"/>
        <end position="1354"/>
    </location>
</feature>
<dbReference type="EC" id="4.6.1.1" evidence="3"/>
<keyword evidence="7" id="KW-0067">ATP-binding</keyword>
<evidence type="ECO:0000256" key="6">
    <source>
        <dbReference type="ARBA" id="ARBA00022741"/>
    </source>
</evidence>
<feature type="region of interest" description="Disordered" evidence="12">
    <location>
        <begin position="626"/>
        <end position="661"/>
    </location>
</feature>
<reference evidence="15 16" key="1">
    <citation type="journal article" date="2018" name="PLoS ONE">
        <title>The draft genome of Kipferlia bialata reveals reductive genome evolution in fornicate parasites.</title>
        <authorList>
            <person name="Tanifuji G."/>
            <person name="Takabayashi S."/>
            <person name="Kume K."/>
            <person name="Takagi M."/>
            <person name="Nakayama T."/>
            <person name="Kamikawa R."/>
            <person name="Inagaki Y."/>
            <person name="Hashimoto T."/>
        </authorList>
    </citation>
    <scope>NUCLEOTIDE SEQUENCE [LARGE SCALE GENOMIC DNA]</scope>
    <source>
        <strain evidence="15">NY0173</strain>
    </source>
</reference>
<dbReference type="SUPFAM" id="SSF55073">
    <property type="entry name" value="Nucleotide cyclase"/>
    <property type="match status" value="2"/>
</dbReference>
<dbReference type="GO" id="GO:0046872">
    <property type="term" value="F:metal ion binding"/>
    <property type="evidence" value="ECO:0007669"/>
    <property type="project" value="UniProtKB-KW"/>
</dbReference>
<evidence type="ECO:0000256" key="4">
    <source>
        <dbReference type="ARBA" id="ARBA00022692"/>
    </source>
</evidence>
<dbReference type="Pfam" id="PF00211">
    <property type="entry name" value="Guanylate_cyc"/>
    <property type="match status" value="2"/>
</dbReference>
<feature type="compositionally biased region" description="Basic and acidic residues" evidence="12">
    <location>
        <begin position="961"/>
        <end position="970"/>
    </location>
</feature>
<name>A0A9K3GHT9_9EUKA</name>
<dbReference type="GO" id="GO:0009190">
    <property type="term" value="P:cyclic nucleotide biosynthetic process"/>
    <property type="evidence" value="ECO:0007669"/>
    <property type="project" value="InterPro"/>
</dbReference>
<organism evidence="15 16">
    <name type="scientific">Kipferlia bialata</name>
    <dbReference type="NCBI Taxonomy" id="797122"/>
    <lineage>
        <taxon>Eukaryota</taxon>
        <taxon>Metamonada</taxon>
        <taxon>Carpediemonas-like organisms</taxon>
        <taxon>Kipferlia</taxon>
    </lineage>
</organism>
<feature type="transmembrane region" description="Helical" evidence="13">
    <location>
        <begin position="35"/>
        <end position="56"/>
    </location>
</feature>
<feature type="domain" description="Guanylate cyclase" evidence="14">
    <location>
        <begin position="412"/>
        <end position="447"/>
    </location>
</feature>
<feature type="transmembrane region" description="Helical" evidence="13">
    <location>
        <begin position="1270"/>
        <end position="1290"/>
    </location>
</feature>
<dbReference type="CDD" id="cd07302">
    <property type="entry name" value="CHD"/>
    <property type="match status" value="2"/>
</dbReference>
<keyword evidence="6" id="KW-0547">Nucleotide-binding</keyword>
<dbReference type="GO" id="GO:0016020">
    <property type="term" value="C:membrane"/>
    <property type="evidence" value="ECO:0007669"/>
    <property type="project" value="UniProtKB-SubCell"/>
</dbReference>
<protein>
    <recommendedName>
        <fullName evidence="3">adenylate cyclase</fullName>
        <ecNumber evidence="3">4.6.1.1</ecNumber>
    </recommendedName>
</protein>
<evidence type="ECO:0000313" key="15">
    <source>
        <dbReference type="EMBL" id="GIQ82781.1"/>
    </source>
</evidence>
<dbReference type="PANTHER" id="PTHR45627">
    <property type="entry name" value="ADENYLATE CYCLASE TYPE 1"/>
    <property type="match status" value="1"/>
</dbReference>
<feature type="region of interest" description="Disordered" evidence="12">
    <location>
        <begin position="1025"/>
        <end position="1050"/>
    </location>
</feature>
<proteinExistence type="predicted"/>
<evidence type="ECO:0000256" key="8">
    <source>
        <dbReference type="ARBA" id="ARBA00022842"/>
    </source>
</evidence>
<feature type="domain" description="Guanylate cyclase" evidence="14">
    <location>
        <begin position="1651"/>
        <end position="1784"/>
    </location>
</feature>
<keyword evidence="8" id="KW-0460">Magnesium</keyword>
<evidence type="ECO:0000256" key="12">
    <source>
        <dbReference type="SAM" id="MobiDB-lite"/>
    </source>
</evidence>
<keyword evidence="11" id="KW-0456">Lyase</keyword>
<evidence type="ECO:0000256" key="1">
    <source>
        <dbReference type="ARBA" id="ARBA00001593"/>
    </source>
</evidence>
<feature type="transmembrane region" description="Helical" evidence="13">
    <location>
        <begin position="122"/>
        <end position="141"/>
    </location>
</feature>
<dbReference type="PROSITE" id="PS50125">
    <property type="entry name" value="GUANYLATE_CYCLASE_2"/>
    <property type="match status" value="2"/>
</dbReference>
<keyword evidence="16" id="KW-1185">Reference proteome</keyword>
<dbReference type="OrthoDB" id="60033at2759"/>
<keyword evidence="4 13" id="KW-0812">Transmembrane</keyword>
<evidence type="ECO:0000256" key="7">
    <source>
        <dbReference type="ARBA" id="ARBA00022840"/>
    </source>
</evidence>
<evidence type="ECO:0000256" key="9">
    <source>
        <dbReference type="ARBA" id="ARBA00022989"/>
    </source>
</evidence>
<keyword evidence="10 13" id="KW-0472">Membrane</keyword>
<keyword evidence="9 13" id="KW-1133">Transmembrane helix</keyword>
<evidence type="ECO:0000256" key="2">
    <source>
        <dbReference type="ARBA" id="ARBA00004141"/>
    </source>
</evidence>
<dbReference type="InterPro" id="IPR001054">
    <property type="entry name" value="A/G_cyclase"/>
</dbReference>
<comment type="catalytic activity">
    <reaction evidence="1">
        <text>ATP = 3',5'-cyclic AMP + diphosphate</text>
        <dbReference type="Rhea" id="RHEA:15389"/>
        <dbReference type="ChEBI" id="CHEBI:30616"/>
        <dbReference type="ChEBI" id="CHEBI:33019"/>
        <dbReference type="ChEBI" id="CHEBI:58165"/>
        <dbReference type="EC" id="4.6.1.1"/>
    </reaction>
</comment>
<dbReference type="Proteomes" id="UP000265618">
    <property type="component" value="Unassembled WGS sequence"/>
</dbReference>
<feature type="compositionally biased region" description="Basic and acidic residues" evidence="12">
    <location>
        <begin position="562"/>
        <end position="584"/>
    </location>
</feature>
<comment type="caution">
    <text evidence="15">The sequence shown here is derived from an EMBL/GenBank/DDBJ whole genome shotgun (WGS) entry which is preliminary data.</text>
</comment>
<feature type="compositionally biased region" description="Low complexity" evidence="12">
    <location>
        <begin position="639"/>
        <end position="655"/>
    </location>
</feature>
<feature type="non-terminal residue" evidence="15">
    <location>
        <position position="1"/>
    </location>
</feature>
<dbReference type="SMART" id="SM00044">
    <property type="entry name" value="CYCc"/>
    <property type="match status" value="1"/>
</dbReference>
<evidence type="ECO:0000256" key="10">
    <source>
        <dbReference type="ARBA" id="ARBA00023136"/>
    </source>
</evidence>
<accession>A0A9K3GHT9</accession>
<feature type="transmembrane region" description="Helical" evidence="13">
    <location>
        <begin position="1366"/>
        <end position="1388"/>
    </location>
</feature>
<feature type="transmembrane region" description="Helical" evidence="13">
    <location>
        <begin position="1197"/>
        <end position="1215"/>
    </location>
</feature>
<dbReference type="GO" id="GO:0005524">
    <property type="term" value="F:ATP binding"/>
    <property type="evidence" value="ECO:0007669"/>
    <property type="project" value="UniProtKB-KW"/>
</dbReference>
<dbReference type="EMBL" id="BDIP01000811">
    <property type="protein sequence ID" value="GIQ82781.1"/>
    <property type="molecule type" value="Genomic_DNA"/>
</dbReference>
<feature type="region of interest" description="Disordered" evidence="12">
    <location>
        <begin position="940"/>
        <end position="970"/>
    </location>
</feature>
<keyword evidence="5" id="KW-0479">Metal-binding</keyword>
<feature type="region of interest" description="Disordered" evidence="12">
    <location>
        <begin position="348"/>
        <end position="369"/>
    </location>
</feature>
<evidence type="ECO:0000256" key="11">
    <source>
        <dbReference type="ARBA" id="ARBA00023239"/>
    </source>
</evidence>
<dbReference type="GO" id="GO:0004016">
    <property type="term" value="F:adenylate cyclase activity"/>
    <property type="evidence" value="ECO:0007669"/>
    <property type="project" value="UniProtKB-EC"/>
</dbReference>
<gene>
    <name evidence="15" type="ORF">KIPB_003978</name>
</gene>
<evidence type="ECO:0000259" key="14">
    <source>
        <dbReference type="PROSITE" id="PS50125"/>
    </source>
</evidence>
<feature type="transmembrane region" description="Helical" evidence="13">
    <location>
        <begin position="62"/>
        <end position="79"/>
    </location>
</feature>
<evidence type="ECO:0000256" key="3">
    <source>
        <dbReference type="ARBA" id="ARBA00012201"/>
    </source>
</evidence>
<dbReference type="Gene3D" id="3.30.70.1230">
    <property type="entry name" value="Nucleotide cyclase"/>
    <property type="match status" value="2"/>
</dbReference>